<feature type="domain" description="Reverse transcriptase Ty1/copia-type" evidence="1">
    <location>
        <begin position="7"/>
        <end position="98"/>
    </location>
</feature>
<dbReference type="RefSeq" id="XP_060671319.1">
    <property type="nucleotide sequence ID" value="XM_060815336.1"/>
</dbReference>
<organism evidence="2 3">
    <name type="scientific">Ziziphus jujuba</name>
    <name type="common">Chinese jujube</name>
    <name type="synonym">Ziziphus sativa</name>
    <dbReference type="NCBI Taxonomy" id="326968"/>
    <lineage>
        <taxon>Eukaryota</taxon>
        <taxon>Viridiplantae</taxon>
        <taxon>Streptophyta</taxon>
        <taxon>Embryophyta</taxon>
        <taxon>Tracheophyta</taxon>
        <taxon>Spermatophyta</taxon>
        <taxon>Magnoliopsida</taxon>
        <taxon>eudicotyledons</taxon>
        <taxon>Gunneridae</taxon>
        <taxon>Pentapetalae</taxon>
        <taxon>rosids</taxon>
        <taxon>fabids</taxon>
        <taxon>Rosales</taxon>
        <taxon>Rhamnaceae</taxon>
        <taxon>Paliureae</taxon>
        <taxon>Ziziphus</taxon>
    </lineage>
</organism>
<dbReference type="SUPFAM" id="SSF56672">
    <property type="entry name" value="DNA/RNA polymerases"/>
    <property type="match status" value="1"/>
</dbReference>
<accession>A0ABM4A3K8</accession>
<evidence type="ECO:0000313" key="3">
    <source>
        <dbReference type="RefSeq" id="XP_060671319.1"/>
    </source>
</evidence>
<protein>
    <submittedName>
        <fullName evidence="3">Uncharacterized mitochondrial protein AtMg00810-like</fullName>
    </submittedName>
</protein>
<dbReference type="PANTHER" id="PTHR11439:SF500">
    <property type="entry name" value="RNA-DIRECTED DNA POLYMERASE"/>
    <property type="match status" value="1"/>
</dbReference>
<sequence length="261" mass="29065">MGPYSSLFVLSTKSAYTLVLVYVNDIIITGSNGSIIQKLVLDLNSQFSLKDLGDLHFFLAIEVKRNSKGMLLTQTTYISDRLKKIGMDGAKSYPSPIIVSKPLSLAEGDPLSDPELFRSTIGSLQYLTITRPDICFTVNKLGQSVHAPTSSHWEACKRLLTYLKGTIDHGLQLHSSVKLVIHGFTDSDWTSDRDDRRSTSGYGNFLGSNLISWSSKKQAVVARSSTEAEYRALAHNFKIMLVTKSTYRIASYIHDTFDLDR</sequence>
<dbReference type="CDD" id="cd09272">
    <property type="entry name" value="RNase_HI_RT_Ty1"/>
    <property type="match status" value="1"/>
</dbReference>
<proteinExistence type="predicted"/>
<dbReference type="GeneID" id="132803097"/>
<dbReference type="Pfam" id="PF07727">
    <property type="entry name" value="RVT_2"/>
    <property type="match status" value="1"/>
</dbReference>
<dbReference type="InterPro" id="IPR043502">
    <property type="entry name" value="DNA/RNA_pol_sf"/>
</dbReference>
<evidence type="ECO:0000313" key="2">
    <source>
        <dbReference type="Proteomes" id="UP001652623"/>
    </source>
</evidence>
<gene>
    <name evidence="3" type="primary">LOC132803097</name>
</gene>
<dbReference type="Proteomes" id="UP001652623">
    <property type="component" value="Chromosome 3"/>
</dbReference>
<keyword evidence="2" id="KW-1185">Reference proteome</keyword>
<dbReference type="PANTHER" id="PTHR11439">
    <property type="entry name" value="GAG-POL-RELATED RETROTRANSPOSON"/>
    <property type="match status" value="1"/>
</dbReference>
<reference evidence="3" key="1">
    <citation type="submission" date="2025-08" db="UniProtKB">
        <authorList>
            <consortium name="RefSeq"/>
        </authorList>
    </citation>
    <scope>IDENTIFICATION</scope>
    <source>
        <tissue evidence="3">Seedling</tissue>
    </source>
</reference>
<evidence type="ECO:0000259" key="1">
    <source>
        <dbReference type="Pfam" id="PF07727"/>
    </source>
</evidence>
<name>A0ABM4A3K8_ZIZJJ</name>
<dbReference type="InterPro" id="IPR013103">
    <property type="entry name" value="RVT_2"/>
</dbReference>